<feature type="region of interest" description="Disordered" evidence="1">
    <location>
        <begin position="25"/>
        <end position="70"/>
    </location>
</feature>
<gene>
    <name evidence="3" type="ORF">BJ085DRAFT_29683</name>
</gene>
<sequence length="119" mass="12649">MRFLALTSALMALVLTSLYTVGTAAPSKPTTLSKPAIPSKPATPSKSDVKTPKFAPVKTERTYGGTNRQSVQAVTSWEKTKKTWPKVETVLFTMAGLAIGAVAFIRTGSIISRSANCCN</sequence>
<protein>
    <submittedName>
        <fullName evidence="3">Uncharacterized protein</fullName>
    </submittedName>
</protein>
<feature type="signal peptide" evidence="2">
    <location>
        <begin position="1"/>
        <end position="24"/>
    </location>
</feature>
<proteinExistence type="predicted"/>
<reference evidence="4" key="1">
    <citation type="journal article" date="2018" name="Nat. Microbiol.">
        <title>Leveraging single-cell genomics to expand the fungal tree of life.</title>
        <authorList>
            <person name="Ahrendt S.R."/>
            <person name="Quandt C.A."/>
            <person name="Ciobanu D."/>
            <person name="Clum A."/>
            <person name="Salamov A."/>
            <person name="Andreopoulos B."/>
            <person name="Cheng J.F."/>
            <person name="Woyke T."/>
            <person name="Pelin A."/>
            <person name="Henrissat B."/>
            <person name="Reynolds N.K."/>
            <person name="Benny G.L."/>
            <person name="Smith M.E."/>
            <person name="James T.Y."/>
            <person name="Grigoriev I.V."/>
        </authorList>
    </citation>
    <scope>NUCLEOTIDE SEQUENCE [LARGE SCALE GENOMIC DNA]</scope>
    <source>
        <strain evidence="4">RSA 468</strain>
    </source>
</reference>
<dbReference type="EMBL" id="ML002970">
    <property type="protein sequence ID" value="RKP35069.1"/>
    <property type="molecule type" value="Genomic_DNA"/>
</dbReference>
<name>A0A4V1J4C4_9FUNG</name>
<organism evidence="3 4">
    <name type="scientific">Dimargaris cristalligena</name>
    <dbReference type="NCBI Taxonomy" id="215637"/>
    <lineage>
        <taxon>Eukaryota</taxon>
        <taxon>Fungi</taxon>
        <taxon>Fungi incertae sedis</taxon>
        <taxon>Zoopagomycota</taxon>
        <taxon>Kickxellomycotina</taxon>
        <taxon>Dimargaritomycetes</taxon>
        <taxon>Dimargaritales</taxon>
        <taxon>Dimargaritaceae</taxon>
        <taxon>Dimargaris</taxon>
    </lineage>
</organism>
<dbReference type="AlphaFoldDB" id="A0A4V1J4C4"/>
<feature type="chain" id="PRO_5020856434" evidence="2">
    <location>
        <begin position="25"/>
        <end position="119"/>
    </location>
</feature>
<accession>A0A4V1J4C4</accession>
<evidence type="ECO:0000256" key="1">
    <source>
        <dbReference type="SAM" id="MobiDB-lite"/>
    </source>
</evidence>
<dbReference type="Proteomes" id="UP000268162">
    <property type="component" value="Unassembled WGS sequence"/>
</dbReference>
<keyword evidence="4" id="KW-1185">Reference proteome</keyword>
<evidence type="ECO:0000256" key="2">
    <source>
        <dbReference type="SAM" id="SignalP"/>
    </source>
</evidence>
<evidence type="ECO:0000313" key="3">
    <source>
        <dbReference type="EMBL" id="RKP35069.1"/>
    </source>
</evidence>
<keyword evidence="2" id="KW-0732">Signal</keyword>
<evidence type="ECO:0000313" key="4">
    <source>
        <dbReference type="Proteomes" id="UP000268162"/>
    </source>
</evidence>